<gene>
    <name evidence="6" type="ORF">EZS28_023891</name>
</gene>
<feature type="domain" description="SH3" evidence="5">
    <location>
        <begin position="436"/>
        <end position="492"/>
    </location>
</feature>
<dbReference type="Pfam" id="PF07653">
    <property type="entry name" value="SH3_2"/>
    <property type="match status" value="2"/>
</dbReference>
<feature type="compositionally biased region" description="Polar residues" evidence="4">
    <location>
        <begin position="63"/>
        <end position="79"/>
    </location>
</feature>
<reference evidence="6 7" key="1">
    <citation type="submission" date="2019-03" db="EMBL/GenBank/DDBJ databases">
        <title>Single cell metagenomics reveals metabolic interactions within the superorganism composed of flagellate Streblomastix strix and complex community of Bacteroidetes bacteria on its surface.</title>
        <authorList>
            <person name="Treitli S.C."/>
            <person name="Kolisko M."/>
            <person name="Husnik F."/>
            <person name="Keeling P."/>
            <person name="Hampl V."/>
        </authorList>
    </citation>
    <scope>NUCLEOTIDE SEQUENCE [LARGE SCALE GENOMIC DNA]</scope>
    <source>
        <strain evidence="6">ST1C</strain>
    </source>
</reference>
<evidence type="ECO:0000256" key="4">
    <source>
        <dbReference type="SAM" id="MobiDB-lite"/>
    </source>
</evidence>
<name>A0A5J4VDL3_9EUKA</name>
<proteinExistence type="predicted"/>
<dbReference type="Gene3D" id="2.30.30.40">
    <property type="entry name" value="SH3 Domains"/>
    <property type="match status" value="3"/>
</dbReference>
<evidence type="ECO:0000256" key="1">
    <source>
        <dbReference type="ARBA" id="ARBA00022443"/>
    </source>
</evidence>
<dbReference type="Pfam" id="PF14604">
    <property type="entry name" value="SH3_9"/>
    <property type="match status" value="2"/>
</dbReference>
<dbReference type="SUPFAM" id="SSF50044">
    <property type="entry name" value="SH3-domain"/>
    <property type="match status" value="4"/>
</dbReference>
<organism evidence="6 7">
    <name type="scientific">Streblomastix strix</name>
    <dbReference type="NCBI Taxonomy" id="222440"/>
    <lineage>
        <taxon>Eukaryota</taxon>
        <taxon>Metamonada</taxon>
        <taxon>Preaxostyla</taxon>
        <taxon>Oxymonadida</taxon>
        <taxon>Streblomastigidae</taxon>
        <taxon>Streblomastix</taxon>
    </lineage>
</organism>
<dbReference type="PROSITE" id="PS50002">
    <property type="entry name" value="SH3"/>
    <property type="match status" value="4"/>
</dbReference>
<dbReference type="PANTHER" id="PTHR15706:SF2">
    <property type="entry name" value="SH3 AND PX DOMAIN-CONTAINING PROTEIN 2A"/>
    <property type="match status" value="1"/>
</dbReference>
<evidence type="ECO:0000313" key="7">
    <source>
        <dbReference type="Proteomes" id="UP000324800"/>
    </source>
</evidence>
<accession>A0A5J4VDL3</accession>
<dbReference type="GO" id="GO:0005737">
    <property type="term" value="C:cytoplasm"/>
    <property type="evidence" value="ECO:0007669"/>
    <property type="project" value="TreeGrafter"/>
</dbReference>
<protein>
    <recommendedName>
        <fullName evidence="5">SH3 domain-containing protein</fullName>
    </recommendedName>
</protein>
<feature type="non-terminal residue" evidence="6">
    <location>
        <position position="492"/>
    </location>
</feature>
<feature type="region of interest" description="Disordered" evidence="4">
    <location>
        <begin position="63"/>
        <end position="85"/>
    </location>
</feature>
<dbReference type="PANTHER" id="PTHR15706">
    <property type="entry name" value="SH3 MULTIPLE DOMAIN"/>
    <property type="match status" value="1"/>
</dbReference>
<evidence type="ECO:0000256" key="3">
    <source>
        <dbReference type="PROSITE-ProRule" id="PRU00192"/>
    </source>
</evidence>
<sequence length="492" mass="55462">MSATDEFFVVTSDYAGREGDSNFLPVKKDDIVKVINKEVVFFICEKQGQIGKVPKGKLRLCSNAPTSNKDQSISTSQSRALDRSNNLSQLTSSTNIISTQINTTKLQRNTNLQVIQPSSNSQTVQVIQYEVLADYNNPDTTKYLNVKKGDRLTKINEPAPGWSMCSKDGRKGYVPTSYIRPAADTPSITKSSTVMSNSGGGEYYELLADYNGKAGDPKFLKVNKGYKVKMIKKDEGWSKVEYNGQQGLVPTSYLKVLTAVETSSISQSVPVMSSPVSEEYYEVLKEYIGLDNCTEYLKVNKDDSVEMIKKDHGLSKVEKDGLMDQPSQITMGEKKKQFFKNFVDEFRLKEIHGDPMFYTTDVYEQKIQNIIMKKKLKPKQNPEAEHEPEKRFEPKDEDCIIDQESQITIGGKSHDNMSEKISLDNHQTNRTAPEVINEAQFEVIADYNNTDTTKYLNVKKGDRLTKINEPAPGWSMCSKDGRKGYVPTSYIR</sequence>
<dbReference type="SMART" id="SM00326">
    <property type="entry name" value="SH3"/>
    <property type="match status" value="4"/>
</dbReference>
<evidence type="ECO:0000256" key="2">
    <source>
        <dbReference type="ARBA" id="ARBA00022737"/>
    </source>
</evidence>
<feature type="domain" description="SH3" evidence="5">
    <location>
        <begin position="124"/>
        <end position="184"/>
    </location>
</feature>
<dbReference type="EMBL" id="SNRW01007811">
    <property type="protein sequence ID" value="KAA6380583.1"/>
    <property type="molecule type" value="Genomic_DNA"/>
</dbReference>
<dbReference type="InterPro" id="IPR051228">
    <property type="entry name" value="NADPH_Oxidase/PX-Domain"/>
</dbReference>
<dbReference type="OrthoDB" id="10255128at2759"/>
<feature type="domain" description="SH3" evidence="5">
    <location>
        <begin position="199"/>
        <end position="259"/>
    </location>
</feature>
<keyword evidence="1 3" id="KW-0728">SH3 domain</keyword>
<dbReference type="InterPro" id="IPR036028">
    <property type="entry name" value="SH3-like_dom_sf"/>
</dbReference>
<dbReference type="Proteomes" id="UP000324800">
    <property type="component" value="Unassembled WGS sequence"/>
</dbReference>
<evidence type="ECO:0000259" key="5">
    <source>
        <dbReference type="PROSITE" id="PS50002"/>
    </source>
</evidence>
<evidence type="ECO:0000313" key="6">
    <source>
        <dbReference type="EMBL" id="KAA6380583.1"/>
    </source>
</evidence>
<comment type="caution">
    <text evidence="6">The sequence shown here is derived from an EMBL/GenBank/DDBJ whole genome shotgun (WGS) entry which is preliminary data.</text>
</comment>
<keyword evidence="2" id="KW-0677">Repeat</keyword>
<feature type="domain" description="SH3" evidence="5">
    <location>
        <begin position="3"/>
        <end position="63"/>
    </location>
</feature>
<dbReference type="AlphaFoldDB" id="A0A5J4VDL3"/>
<dbReference type="InterPro" id="IPR001452">
    <property type="entry name" value="SH3_domain"/>
</dbReference>